<gene>
    <name evidence="1" type="ORF">ETD85_32395</name>
</gene>
<name>A0A5S4GA84_9ACTN</name>
<evidence type="ECO:0000313" key="2">
    <source>
        <dbReference type="Proteomes" id="UP000306628"/>
    </source>
</evidence>
<dbReference type="RefSeq" id="WP_138693613.1">
    <property type="nucleotide sequence ID" value="NZ_JBHSAZ010000043.1"/>
</dbReference>
<dbReference type="OrthoDB" id="3351204at2"/>
<dbReference type="EMBL" id="VCKX01000120">
    <property type="protein sequence ID" value="TMR29424.1"/>
    <property type="molecule type" value="Genomic_DNA"/>
</dbReference>
<proteinExistence type="predicted"/>
<comment type="caution">
    <text evidence="1">The sequence shown here is derived from an EMBL/GenBank/DDBJ whole genome shotgun (WGS) entry which is preliminary data.</text>
</comment>
<keyword evidence="2" id="KW-1185">Reference proteome</keyword>
<dbReference type="InterPro" id="IPR025850">
    <property type="entry name" value="SUKH-3"/>
</dbReference>
<dbReference type="Pfam" id="PF14433">
    <property type="entry name" value="SUKH-3"/>
    <property type="match status" value="1"/>
</dbReference>
<organism evidence="1 2">
    <name type="scientific">Nonomuraea zeae</name>
    <dbReference type="NCBI Taxonomy" id="1642303"/>
    <lineage>
        <taxon>Bacteria</taxon>
        <taxon>Bacillati</taxon>
        <taxon>Actinomycetota</taxon>
        <taxon>Actinomycetes</taxon>
        <taxon>Streptosporangiales</taxon>
        <taxon>Streptosporangiaceae</taxon>
        <taxon>Nonomuraea</taxon>
    </lineage>
</organism>
<dbReference type="AlphaFoldDB" id="A0A5S4GA84"/>
<protein>
    <submittedName>
        <fullName evidence="1">Uncharacterized protein</fullName>
    </submittedName>
</protein>
<evidence type="ECO:0000313" key="1">
    <source>
        <dbReference type="EMBL" id="TMR29424.1"/>
    </source>
</evidence>
<accession>A0A5S4GA84</accession>
<dbReference type="Proteomes" id="UP000306628">
    <property type="component" value="Unassembled WGS sequence"/>
</dbReference>
<sequence length="107" mass="11499">MLEIGIDSTHTDVLAAINALGWPPGGRVDISQWLTPLTQEGYHVSPLVKRALSSLGGLIVEPVNSDGPNFSNDEPLNFDPMLTGSGQRELAQEVEVILDGIYFPIGE</sequence>
<reference evidence="1 2" key="1">
    <citation type="submission" date="2019-05" db="EMBL/GenBank/DDBJ databases">
        <title>Draft genome sequence of Nonomuraea zeae DSM 100528.</title>
        <authorList>
            <person name="Saricaoglu S."/>
            <person name="Isik K."/>
        </authorList>
    </citation>
    <scope>NUCLEOTIDE SEQUENCE [LARGE SCALE GENOMIC DNA]</scope>
    <source>
        <strain evidence="1 2">DSM 100528</strain>
    </source>
</reference>